<keyword evidence="1" id="KW-0472">Membrane</keyword>
<feature type="transmembrane region" description="Helical" evidence="1">
    <location>
        <begin position="135"/>
        <end position="155"/>
    </location>
</feature>
<evidence type="ECO:0000256" key="1">
    <source>
        <dbReference type="SAM" id="Phobius"/>
    </source>
</evidence>
<keyword evidence="3" id="KW-1185">Reference proteome</keyword>
<evidence type="ECO:0000313" key="3">
    <source>
        <dbReference type="Proteomes" id="UP000799424"/>
    </source>
</evidence>
<dbReference type="Proteomes" id="UP000799424">
    <property type="component" value="Unassembled WGS sequence"/>
</dbReference>
<dbReference type="OrthoDB" id="3694131at2759"/>
<keyword evidence="1" id="KW-1133">Transmembrane helix</keyword>
<evidence type="ECO:0008006" key="4">
    <source>
        <dbReference type="Google" id="ProtNLM"/>
    </source>
</evidence>
<accession>A0A6A6ZAR9</accession>
<sequence>MLARLVSFTTCFFIELLLSARLVYRNIRDYKKKKKESPLHSYRCETIVADFLDVSLIAPCIAGILAIALRSRYEVYAWLDVVILYNLHHLAGTNLARILQILTFRRWTVLLAYAATLLIALDIFHVAAAKKIDSAYESALLARLAIASLLSLALARNQVETHRASGRQGIGSEMVFLMNVFIITNAAAALVQLCGATILSSLSLANTSIDGAQLRRGILLACTATQLLCYLPLFLVDIRSILAWIRSKHTRDHNEEGGTRLDSLPGDARLDRISEEGELSGRGMQ</sequence>
<proteinExistence type="predicted"/>
<feature type="transmembrane region" description="Helical" evidence="1">
    <location>
        <begin position="6"/>
        <end position="24"/>
    </location>
</feature>
<reference evidence="2" key="1">
    <citation type="journal article" date="2020" name="Stud. Mycol.">
        <title>101 Dothideomycetes genomes: a test case for predicting lifestyles and emergence of pathogens.</title>
        <authorList>
            <person name="Haridas S."/>
            <person name="Albert R."/>
            <person name="Binder M."/>
            <person name="Bloem J."/>
            <person name="Labutti K."/>
            <person name="Salamov A."/>
            <person name="Andreopoulos B."/>
            <person name="Baker S."/>
            <person name="Barry K."/>
            <person name="Bills G."/>
            <person name="Bluhm B."/>
            <person name="Cannon C."/>
            <person name="Castanera R."/>
            <person name="Culley D."/>
            <person name="Daum C."/>
            <person name="Ezra D."/>
            <person name="Gonzalez J."/>
            <person name="Henrissat B."/>
            <person name="Kuo A."/>
            <person name="Liang C."/>
            <person name="Lipzen A."/>
            <person name="Lutzoni F."/>
            <person name="Magnuson J."/>
            <person name="Mondo S."/>
            <person name="Nolan M."/>
            <person name="Ohm R."/>
            <person name="Pangilinan J."/>
            <person name="Park H.-J."/>
            <person name="Ramirez L."/>
            <person name="Alfaro M."/>
            <person name="Sun H."/>
            <person name="Tritt A."/>
            <person name="Yoshinaga Y."/>
            <person name="Zwiers L.-H."/>
            <person name="Turgeon B."/>
            <person name="Goodwin S."/>
            <person name="Spatafora J."/>
            <person name="Crous P."/>
            <person name="Grigoriev I."/>
        </authorList>
    </citation>
    <scope>NUCLEOTIDE SEQUENCE</scope>
    <source>
        <strain evidence="2">CBS 113818</strain>
    </source>
</reference>
<keyword evidence="1" id="KW-0812">Transmembrane</keyword>
<name>A0A6A6ZAR9_9PLEO</name>
<organism evidence="2 3">
    <name type="scientific">Ophiobolus disseminans</name>
    <dbReference type="NCBI Taxonomy" id="1469910"/>
    <lineage>
        <taxon>Eukaryota</taxon>
        <taxon>Fungi</taxon>
        <taxon>Dikarya</taxon>
        <taxon>Ascomycota</taxon>
        <taxon>Pezizomycotina</taxon>
        <taxon>Dothideomycetes</taxon>
        <taxon>Pleosporomycetidae</taxon>
        <taxon>Pleosporales</taxon>
        <taxon>Pleosporineae</taxon>
        <taxon>Phaeosphaeriaceae</taxon>
        <taxon>Ophiobolus</taxon>
    </lineage>
</organism>
<feature type="transmembrane region" description="Helical" evidence="1">
    <location>
        <begin position="218"/>
        <end position="238"/>
    </location>
</feature>
<evidence type="ECO:0000313" key="2">
    <source>
        <dbReference type="EMBL" id="KAF2818182.1"/>
    </source>
</evidence>
<feature type="transmembrane region" description="Helical" evidence="1">
    <location>
        <begin position="176"/>
        <end position="198"/>
    </location>
</feature>
<gene>
    <name evidence="2" type="ORF">CC86DRAFT_389138</name>
</gene>
<feature type="transmembrane region" description="Helical" evidence="1">
    <location>
        <begin position="107"/>
        <end position="129"/>
    </location>
</feature>
<protein>
    <recommendedName>
        <fullName evidence="4">Integral membrane protein</fullName>
    </recommendedName>
</protein>
<dbReference type="AlphaFoldDB" id="A0A6A6ZAR9"/>
<dbReference type="EMBL" id="MU006258">
    <property type="protein sequence ID" value="KAF2818182.1"/>
    <property type="molecule type" value="Genomic_DNA"/>
</dbReference>